<evidence type="ECO:0000256" key="1">
    <source>
        <dbReference type="SAM" id="SignalP"/>
    </source>
</evidence>
<gene>
    <name evidence="3" type="ORF">BFF78_11495</name>
</gene>
<dbReference type="AlphaFoldDB" id="A0A1D7Y7I5"/>
<feature type="chain" id="PRO_5009102651" description="DUF6299 domain-containing protein" evidence="1">
    <location>
        <begin position="27"/>
        <end position="141"/>
    </location>
</feature>
<organism evidence="3 4">
    <name type="scientific">Streptomyces fodineus</name>
    <dbReference type="NCBI Taxonomy" id="1904616"/>
    <lineage>
        <taxon>Bacteria</taxon>
        <taxon>Bacillati</taxon>
        <taxon>Actinomycetota</taxon>
        <taxon>Actinomycetes</taxon>
        <taxon>Kitasatosporales</taxon>
        <taxon>Streptomycetaceae</taxon>
        <taxon>Streptomyces</taxon>
    </lineage>
</organism>
<dbReference type="InterPro" id="IPR046266">
    <property type="entry name" value="DUF6299"/>
</dbReference>
<name>A0A1D7Y7I5_9ACTN</name>
<keyword evidence="4" id="KW-1185">Reference proteome</keyword>
<dbReference type="KEGG" id="spun:BFF78_11495"/>
<proteinExistence type="predicted"/>
<sequence>MPKRPALAAALGAAALLCAAVGPATADPSETVTVDPTGRIADDGTITLSGTYRCSGSTGLAFVSSSISQGDHTSVYPIGGTAAQCDGAEHRWENSGPISPRTLKAGKAHVQVTITELRAGGLLLLPAFHAVQDQDVKLAQE</sequence>
<dbReference type="RefSeq" id="WP_069778232.1">
    <property type="nucleotide sequence ID" value="NZ_CP017248.1"/>
</dbReference>
<reference evidence="4" key="1">
    <citation type="submission" date="2016-09" db="EMBL/GenBank/DDBJ databases">
        <title>Streptomyces puniciscabiei strain:TW1S1 Genome sequencing and assembly.</title>
        <authorList>
            <person name="Kim M.-K."/>
            <person name="Kim S.B."/>
        </authorList>
    </citation>
    <scope>NUCLEOTIDE SEQUENCE [LARGE SCALE GENOMIC DNA]</scope>
    <source>
        <strain evidence="4">TW1S1</strain>
    </source>
</reference>
<evidence type="ECO:0000313" key="4">
    <source>
        <dbReference type="Proteomes" id="UP000094960"/>
    </source>
</evidence>
<feature type="domain" description="DUF6299" evidence="2">
    <location>
        <begin position="28"/>
        <end position="140"/>
    </location>
</feature>
<dbReference type="Pfam" id="PF19816">
    <property type="entry name" value="DUF6299"/>
    <property type="match status" value="1"/>
</dbReference>
<evidence type="ECO:0000313" key="3">
    <source>
        <dbReference type="EMBL" id="AOR31588.1"/>
    </source>
</evidence>
<accession>A0A1D7Y7I5</accession>
<dbReference type="Proteomes" id="UP000094960">
    <property type="component" value="Chromosome"/>
</dbReference>
<evidence type="ECO:0000259" key="2">
    <source>
        <dbReference type="Pfam" id="PF19816"/>
    </source>
</evidence>
<keyword evidence="1" id="KW-0732">Signal</keyword>
<dbReference type="EMBL" id="CP017248">
    <property type="protein sequence ID" value="AOR31588.1"/>
    <property type="molecule type" value="Genomic_DNA"/>
</dbReference>
<feature type="signal peptide" evidence="1">
    <location>
        <begin position="1"/>
        <end position="26"/>
    </location>
</feature>
<protein>
    <recommendedName>
        <fullName evidence="2">DUF6299 domain-containing protein</fullName>
    </recommendedName>
</protein>